<gene>
    <name evidence="1" type="ORF">HID58_091175</name>
</gene>
<sequence length="75" mass="9360">MLMENIARLVLIIIKLKGVRMDDKGNVYVADFEPSHNWRFRCHYYSWRDYAQFCALEERSRRHHRQNQRQQHQIR</sequence>
<keyword evidence="2" id="KW-1185">Reference proteome</keyword>
<name>A0ABQ7X4A1_BRANA</name>
<evidence type="ECO:0000313" key="1">
    <source>
        <dbReference type="EMBL" id="KAH0850778.1"/>
    </source>
</evidence>
<protein>
    <submittedName>
        <fullName evidence="1">Uncharacterized protein</fullName>
    </submittedName>
</protein>
<accession>A0ABQ7X4A1</accession>
<comment type="caution">
    <text evidence="1">The sequence shown here is derived from an EMBL/GenBank/DDBJ whole genome shotgun (WGS) entry which is preliminary data.</text>
</comment>
<reference evidence="1 2" key="1">
    <citation type="submission" date="2021-05" db="EMBL/GenBank/DDBJ databases">
        <title>Genome Assembly of Synthetic Allotetraploid Brassica napus Reveals Homoeologous Exchanges between Subgenomes.</title>
        <authorList>
            <person name="Davis J.T."/>
        </authorList>
    </citation>
    <scope>NUCLEOTIDE SEQUENCE [LARGE SCALE GENOMIC DNA]</scope>
    <source>
        <strain evidence="2">cv. Da-Ae</strain>
        <tissue evidence="1">Seedling</tissue>
    </source>
</reference>
<organism evidence="1 2">
    <name type="scientific">Brassica napus</name>
    <name type="common">Rape</name>
    <dbReference type="NCBI Taxonomy" id="3708"/>
    <lineage>
        <taxon>Eukaryota</taxon>
        <taxon>Viridiplantae</taxon>
        <taxon>Streptophyta</taxon>
        <taxon>Embryophyta</taxon>
        <taxon>Tracheophyta</taxon>
        <taxon>Spermatophyta</taxon>
        <taxon>Magnoliopsida</taxon>
        <taxon>eudicotyledons</taxon>
        <taxon>Gunneridae</taxon>
        <taxon>Pentapetalae</taxon>
        <taxon>rosids</taxon>
        <taxon>malvids</taxon>
        <taxon>Brassicales</taxon>
        <taxon>Brassicaceae</taxon>
        <taxon>Brassiceae</taxon>
        <taxon>Brassica</taxon>
    </lineage>
</organism>
<proteinExistence type="predicted"/>
<evidence type="ECO:0000313" key="2">
    <source>
        <dbReference type="Proteomes" id="UP000824890"/>
    </source>
</evidence>
<dbReference type="EMBL" id="JAGKQM010001944">
    <property type="protein sequence ID" value="KAH0850778.1"/>
    <property type="molecule type" value="Genomic_DNA"/>
</dbReference>
<dbReference type="Proteomes" id="UP000824890">
    <property type="component" value="Unassembled WGS sequence"/>
</dbReference>